<dbReference type="FunFam" id="3.40.50.620:FF:000045">
    <property type="entry name" value="Glutamate--tRNA ligase, mitochondrial"/>
    <property type="match status" value="1"/>
</dbReference>
<dbReference type="CDD" id="cd00808">
    <property type="entry name" value="GluRS_core"/>
    <property type="match status" value="1"/>
</dbReference>
<feature type="domain" description="Aminoacyl-tRNA synthetase class I anticodon-binding" evidence="12">
    <location>
        <begin position="555"/>
        <end position="599"/>
    </location>
</feature>
<protein>
    <recommendedName>
        <fullName evidence="3">glutamate--tRNA ligase</fullName>
        <ecNumber evidence="3">6.1.1.17</ecNumber>
    </recommendedName>
    <alternativeName>
        <fullName evidence="9">Glutamyl-tRNA synthetase</fullName>
    </alternativeName>
</protein>
<gene>
    <name evidence="13" type="ORF">GpartN1_g3942.t1</name>
</gene>
<dbReference type="PROSITE" id="PS00178">
    <property type="entry name" value="AA_TRNA_LIGASE_I"/>
    <property type="match status" value="1"/>
</dbReference>
<evidence type="ECO:0000313" key="14">
    <source>
        <dbReference type="Proteomes" id="UP001061958"/>
    </source>
</evidence>
<dbReference type="PANTHER" id="PTHR43311">
    <property type="entry name" value="GLUTAMATE--TRNA LIGASE"/>
    <property type="match status" value="1"/>
</dbReference>
<evidence type="ECO:0000256" key="3">
    <source>
        <dbReference type="ARBA" id="ARBA00012835"/>
    </source>
</evidence>
<comment type="similarity">
    <text evidence="2">Belongs to the class-I aminoacyl-tRNA synthetase family. Glutamate--tRNA ligase type 1 subfamily.</text>
</comment>
<dbReference type="InterPro" id="IPR004527">
    <property type="entry name" value="Glu-tRNA-ligase_bac/mito"/>
</dbReference>
<dbReference type="InterPro" id="IPR045462">
    <property type="entry name" value="aa-tRNA-synth_I_cd-bd"/>
</dbReference>
<sequence>MSQAKSLCFQCLLCYREKAGTYLLRIYKSKFHSCNINSSGNCRVDRIWLWPTRKGVFLNPPTPSFRGKEWRRIPLSFGVLRLFSLLHDNSQIESRNQSSCKSIETPPIDKVLERPVRVRFAPSPTGHLHVGGARTALFNWLHARKHNGLFMLRIEDTDLSRSTRENEESLLRDLRWLGLDWDYGPEDVINGNCPEELKKIGPLRQSERGFIYKKYVEKLHSEGFVYPCFCSEEELERQRIELERNGQTPKYAGTCRHLTPAEVERQMANGAPHVYRFKVPKNTKIVLHDIVRGDVVWDAEATFGDFIVMRSNGVPVYNFCVAIDDALMEISTVIRAEEHLTNTVRQILVLNALGFQLPSYAHCSLILGEDRTKLSKRHGATSVNQFRSEGYLPEALINYLALLGWHDGTEQEFYSREELTKAFSLTRLSKAPAIFDIGKLRWMNARYLRSLPIEKLRAVVSERLKLANLLYPHVDSSDLLVEMIAEVTRDNVELASDYECQVKRIFSYPLEETVRSGEAVELLTKEGGFHELSKAIVHSFREGTFPSGESENHRALWKEWIKRVSKETKRKGKHLFHPVRLALTGKMSGPDVGDVIRILSLAKGKSDAIVLLEQRISILEDFLSRVQ</sequence>
<evidence type="ECO:0000256" key="6">
    <source>
        <dbReference type="ARBA" id="ARBA00022840"/>
    </source>
</evidence>
<dbReference type="InterPro" id="IPR014729">
    <property type="entry name" value="Rossmann-like_a/b/a_fold"/>
</dbReference>
<dbReference type="GO" id="GO:0006424">
    <property type="term" value="P:glutamyl-tRNA aminoacylation"/>
    <property type="evidence" value="ECO:0007669"/>
    <property type="project" value="InterPro"/>
</dbReference>
<comment type="caution">
    <text evidence="13">The sequence shown here is derived from an EMBL/GenBank/DDBJ whole genome shotgun (WGS) entry which is preliminary data.</text>
</comment>
<dbReference type="InterPro" id="IPR049940">
    <property type="entry name" value="GluQ/Sye"/>
</dbReference>
<reference evidence="13" key="2">
    <citation type="submission" date="2022-01" db="EMBL/GenBank/DDBJ databases">
        <authorList>
            <person name="Hirooka S."/>
            <person name="Miyagishima S.Y."/>
        </authorList>
    </citation>
    <scope>NUCLEOTIDE SEQUENCE</scope>
    <source>
        <strain evidence="13">NBRC 102759</strain>
    </source>
</reference>
<dbReference type="PANTHER" id="PTHR43311:SF2">
    <property type="entry name" value="GLUTAMATE--TRNA LIGASE, MITOCHONDRIAL-RELATED"/>
    <property type="match status" value="1"/>
</dbReference>
<feature type="domain" description="Glutamyl/glutaminyl-tRNA synthetase class Ib catalytic" evidence="11">
    <location>
        <begin position="116"/>
        <end position="442"/>
    </location>
</feature>
<evidence type="ECO:0000256" key="10">
    <source>
        <dbReference type="RuleBase" id="RU363037"/>
    </source>
</evidence>
<evidence type="ECO:0000256" key="1">
    <source>
        <dbReference type="ARBA" id="ARBA00004173"/>
    </source>
</evidence>
<dbReference type="Proteomes" id="UP001061958">
    <property type="component" value="Unassembled WGS sequence"/>
</dbReference>
<dbReference type="GO" id="GO:0004818">
    <property type="term" value="F:glutamate-tRNA ligase activity"/>
    <property type="evidence" value="ECO:0007669"/>
    <property type="project" value="UniProtKB-EC"/>
</dbReference>
<keyword evidence="14" id="KW-1185">Reference proteome</keyword>
<dbReference type="AlphaFoldDB" id="A0A9C7PYC6"/>
<dbReference type="OrthoDB" id="428822at2759"/>
<proteinExistence type="inferred from homology"/>
<dbReference type="SUPFAM" id="SSF48163">
    <property type="entry name" value="An anticodon-binding domain of class I aminoacyl-tRNA synthetases"/>
    <property type="match status" value="1"/>
</dbReference>
<reference evidence="13" key="1">
    <citation type="journal article" date="2022" name="Proc. Natl. Acad. Sci. U.S.A.">
        <title>Life cycle and functional genomics of the unicellular red alga Galdieria for elucidating algal and plant evolution and industrial use.</title>
        <authorList>
            <person name="Hirooka S."/>
            <person name="Itabashi T."/>
            <person name="Ichinose T.M."/>
            <person name="Onuma R."/>
            <person name="Fujiwara T."/>
            <person name="Yamashita S."/>
            <person name="Jong L.W."/>
            <person name="Tomita R."/>
            <person name="Iwane A.H."/>
            <person name="Miyagishima S.Y."/>
        </authorList>
    </citation>
    <scope>NUCLEOTIDE SEQUENCE</scope>
    <source>
        <strain evidence="13">NBRC 102759</strain>
    </source>
</reference>
<dbReference type="EC" id="6.1.1.17" evidence="3"/>
<dbReference type="GO" id="GO:0005524">
    <property type="term" value="F:ATP binding"/>
    <property type="evidence" value="ECO:0007669"/>
    <property type="project" value="UniProtKB-KW"/>
</dbReference>
<evidence type="ECO:0000256" key="9">
    <source>
        <dbReference type="ARBA" id="ARBA00030865"/>
    </source>
</evidence>
<evidence type="ECO:0000259" key="12">
    <source>
        <dbReference type="Pfam" id="PF19269"/>
    </source>
</evidence>
<dbReference type="InterPro" id="IPR000924">
    <property type="entry name" value="Glu/Gln-tRNA-synth"/>
</dbReference>
<dbReference type="GO" id="GO:0008270">
    <property type="term" value="F:zinc ion binding"/>
    <property type="evidence" value="ECO:0007669"/>
    <property type="project" value="InterPro"/>
</dbReference>
<dbReference type="GO" id="GO:0000049">
    <property type="term" value="F:tRNA binding"/>
    <property type="evidence" value="ECO:0007669"/>
    <property type="project" value="InterPro"/>
</dbReference>
<keyword evidence="7 10" id="KW-0648">Protein biosynthesis</keyword>
<dbReference type="EMBL" id="BQMJ01000030">
    <property type="protein sequence ID" value="GJQ12151.1"/>
    <property type="molecule type" value="Genomic_DNA"/>
</dbReference>
<evidence type="ECO:0000256" key="4">
    <source>
        <dbReference type="ARBA" id="ARBA00022598"/>
    </source>
</evidence>
<evidence type="ECO:0000259" key="11">
    <source>
        <dbReference type="Pfam" id="PF00749"/>
    </source>
</evidence>
<dbReference type="SUPFAM" id="SSF52374">
    <property type="entry name" value="Nucleotidylyl transferase"/>
    <property type="match status" value="1"/>
</dbReference>
<dbReference type="Pfam" id="PF19269">
    <property type="entry name" value="Anticodon_2"/>
    <property type="match status" value="1"/>
</dbReference>
<evidence type="ECO:0000256" key="5">
    <source>
        <dbReference type="ARBA" id="ARBA00022741"/>
    </source>
</evidence>
<dbReference type="Gene3D" id="3.40.50.620">
    <property type="entry name" value="HUPs"/>
    <property type="match status" value="1"/>
</dbReference>
<accession>A0A9C7PYC6</accession>
<dbReference type="PRINTS" id="PR00987">
    <property type="entry name" value="TRNASYNTHGLU"/>
</dbReference>
<dbReference type="NCBIfam" id="TIGR00464">
    <property type="entry name" value="gltX_bact"/>
    <property type="match status" value="1"/>
</dbReference>
<keyword evidence="5 10" id="KW-0547">Nucleotide-binding</keyword>
<evidence type="ECO:0000256" key="2">
    <source>
        <dbReference type="ARBA" id="ARBA00007894"/>
    </source>
</evidence>
<evidence type="ECO:0000256" key="8">
    <source>
        <dbReference type="ARBA" id="ARBA00023146"/>
    </source>
</evidence>
<dbReference type="InterPro" id="IPR020751">
    <property type="entry name" value="aa-tRNA-synth_I_codon-bd_sub2"/>
</dbReference>
<name>A0A9C7PYC6_9RHOD</name>
<keyword evidence="8 10" id="KW-0030">Aminoacyl-tRNA synthetase</keyword>
<dbReference type="InterPro" id="IPR008925">
    <property type="entry name" value="aa_tRNA-synth_I_cd-bd_sf"/>
</dbReference>
<organism evidence="13 14">
    <name type="scientific">Galdieria partita</name>
    <dbReference type="NCBI Taxonomy" id="83374"/>
    <lineage>
        <taxon>Eukaryota</taxon>
        <taxon>Rhodophyta</taxon>
        <taxon>Bangiophyceae</taxon>
        <taxon>Galdieriales</taxon>
        <taxon>Galdieriaceae</taxon>
        <taxon>Galdieria</taxon>
    </lineage>
</organism>
<dbReference type="InterPro" id="IPR001412">
    <property type="entry name" value="aa-tRNA-synth_I_CS"/>
</dbReference>
<dbReference type="InterPro" id="IPR020058">
    <property type="entry name" value="Glu/Gln-tRNA-synth_Ib_cat-dom"/>
</dbReference>
<dbReference type="HAMAP" id="MF_00022">
    <property type="entry name" value="Glu_tRNA_synth_type1"/>
    <property type="match status" value="1"/>
</dbReference>
<keyword evidence="4 10" id="KW-0436">Ligase</keyword>
<dbReference type="GO" id="GO:0005739">
    <property type="term" value="C:mitochondrion"/>
    <property type="evidence" value="ECO:0007669"/>
    <property type="project" value="UniProtKB-SubCell"/>
</dbReference>
<dbReference type="Pfam" id="PF00749">
    <property type="entry name" value="tRNA-synt_1c"/>
    <property type="match status" value="1"/>
</dbReference>
<comment type="subcellular location">
    <subcellularLocation>
        <location evidence="1">Mitochondrion</location>
    </subcellularLocation>
</comment>
<evidence type="ECO:0000313" key="13">
    <source>
        <dbReference type="EMBL" id="GJQ12151.1"/>
    </source>
</evidence>
<dbReference type="InterPro" id="IPR033910">
    <property type="entry name" value="GluRS_core"/>
</dbReference>
<evidence type="ECO:0000256" key="7">
    <source>
        <dbReference type="ARBA" id="ARBA00022917"/>
    </source>
</evidence>
<dbReference type="Gene3D" id="1.10.10.350">
    <property type="match status" value="1"/>
</dbReference>
<keyword evidence="6 10" id="KW-0067">ATP-binding</keyword>